<keyword evidence="2" id="KW-1133">Transmembrane helix</keyword>
<evidence type="ECO:0000256" key="1">
    <source>
        <dbReference type="SAM" id="MobiDB-lite"/>
    </source>
</evidence>
<keyword evidence="2" id="KW-0812">Transmembrane</keyword>
<evidence type="ECO:0008006" key="5">
    <source>
        <dbReference type="Google" id="ProtNLM"/>
    </source>
</evidence>
<keyword evidence="4" id="KW-1185">Reference proteome</keyword>
<feature type="compositionally biased region" description="Basic and acidic residues" evidence="1">
    <location>
        <begin position="1"/>
        <end position="28"/>
    </location>
</feature>
<evidence type="ECO:0000256" key="2">
    <source>
        <dbReference type="SAM" id="Phobius"/>
    </source>
</evidence>
<protein>
    <recommendedName>
        <fullName evidence="5">DUF4230 domain-containing protein</fullName>
    </recommendedName>
</protein>
<dbReference type="InterPro" id="IPR025324">
    <property type="entry name" value="DUF4230"/>
</dbReference>
<dbReference type="RefSeq" id="WP_103952495.1">
    <property type="nucleotide sequence ID" value="NZ_FNUL01000005.1"/>
</dbReference>
<dbReference type="AlphaFoldDB" id="A0A1H5TP09"/>
<evidence type="ECO:0000313" key="4">
    <source>
        <dbReference type="Proteomes" id="UP000236726"/>
    </source>
</evidence>
<evidence type="ECO:0000313" key="3">
    <source>
        <dbReference type="EMBL" id="SEF63757.1"/>
    </source>
</evidence>
<keyword evidence="2" id="KW-0472">Membrane</keyword>
<proteinExistence type="predicted"/>
<reference evidence="3 4" key="1">
    <citation type="submission" date="2016-10" db="EMBL/GenBank/DDBJ databases">
        <authorList>
            <person name="de Groot N.N."/>
        </authorList>
    </citation>
    <scope>NUCLEOTIDE SEQUENCE [LARGE SCALE GENOMIC DNA]</scope>
    <source>
        <strain evidence="3 4">D15d</strain>
    </source>
</reference>
<dbReference type="EMBL" id="FNUL01000005">
    <property type="protein sequence ID" value="SEF63757.1"/>
    <property type="molecule type" value="Genomic_DNA"/>
</dbReference>
<organism evidence="3 4">
    <name type="scientific">Lachnospira multipara</name>
    <dbReference type="NCBI Taxonomy" id="28051"/>
    <lineage>
        <taxon>Bacteria</taxon>
        <taxon>Bacillati</taxon>
        <taxon>Bacillota</taxon>
        <taxon>Clostridia</taxon>
        <taxon>Lachnospirales</taxon>
        <taxon>Lachnospiraceae</taxon>
        <taxon>Lachnospira</taxon>
    </lineage>
</organism>
<feature type="region of interest" description="Disordered" evidence="1">
    <location>
        <begin position="1"/>
        <end position="31"/>
    </location>
</feature>
<name>A0A1H5TP09_9FIRM</name>
<sequence>MFKRKNTDTSSEIKKNKDKLSNETEKNEAGVSVETNKKDAIKINIKNKNTGILTRIICFGLGCLVTFIVMISVGFKMVKSETVSTTSDDGLSLPGETQVREVTVEEVKVKLEEIGELSTYQGTYSITYGKKETRELLEKFAIPFTSNNITIECEGVVKVGYDLDSINVEVAEADKKIFISIPEAKVNDNYVIWDTMNCSEENNILNPIEFSQYQELISEIEEKGLEEVENDGIYTKAEDNLKLLIEKFLEDFEEYEIVFM</sequence>
<dbReference type="Proteomes" id="UP000236726">
    <property type="component" value="Unassembled WGS sequence"/>
</dbReference>
<feature type="transmembrane region" description="Helical" evidence="2">
    <location>
        <begin position="52"/>
        <end position="75"/>
    </location>
</feature>
<gene>
    <name evidence="3" type="ORF">SAMN05216537_10514</name>
</gene>
<accession>A0A1H5TP09</accession>
<dbReference type="Pfam" id="PF14014">
    <property type="entry name" value="DUF4230"/>
    <property type="match status" value="1"/>
</dbReference>